<feature type="region of interest" description="Disordered" evidence="6">
    <location>
        <begin position="331"/>
        <end position="498"/>
    </location>
</feature>
<feature type="compositionally biased region" description="Basic residues" evidence="6">
    <location>
        <begin position="477"/>
        <end position="492"/>
    </location>
</feature>
<dbReference type="AlphaFoldDB" id="A0A0D7BHR1"/>
<gene>
    <name evidence="7" type="ORF">CYLTODRAFT_488399</name>
</gene>
<accession>A0A0D7BHR1</accession>
<dbReference type="PANTHER" id="PTHR13028:SF0">
    <property type="entry name" value="RRNA-PROCESSING PROTEIN EBP2-RELATED"/>
    <property type="match status" value="1"/>
</dbReference>
<dbReference type="STRING" id="1314674.A0A0D7BHR1"/>
<dbReference type="EMBL" id="KN880474">
    <property type="protein sequence ID" value="KIY70022.1"/>
    <property type="molecule type" value="Genomic_DNA"/>
</dbReference>
<dbReference type="GO" id="GO:0006364">
    <property type="term" value="P:rRNA processing"/>
    <property type="evidence" value="ECO:0007669"/>
    <property type="project" value="TreeGrafter"/>
</dbReference>
<feature type="compositionally biased region" description="Basic and acidic residues" evidence="6">
    <location>
        <begin position="331"/>
        <end position="370"/>
    </location>
</feature>
<dbReference type="Proteomes" id="UP000054007">
    <property type="component" value="Unassembled WGS sequence"/>
</dbReference>
<feature type="compositionally biased region" description="Low complexity" evidence="6">
    <location>
        <begin position="68"/>
        <end position="108"/>
    </location>
</feature>
<dbReference type="OrthoDB" id="443772at2759"/>
<evidence type="ECO:0000256" key="4">
    <source>
        <dbReference type="ARBA" id="ARBA00023054"/>
    </source>
</evidence>
<evidence type="ECO:0000256" key="5">
    <source>
        <dbReference type="ARBA" id="ARBA00023242"/>
    </source>
</evidence>
<keyword evidence="8" id="KW-1185">Reference proteome</keyword>
<feature type="compositionally biased region" description="Basic and acidic residues" evidence="6">
    <location>
        <begin position="413"/>
        <end position="426"/>
    </location>
</feature>
<comment type="similarity">
    <text evidence="2">Belongs to the EBP2 family.</text>
</comment>
<comment type="subcellular location">
    <subcellularLocation>
        <location evidence="1">Nucleus</location>
        <location evidence="1">Nucleolus</location>
    </subcellularLocation>
</comment>
<keyword evidence="3" id="KW-0690">Ribosome biogenesis</keyword>
<reference evidence="7 8" key="1">
    <citation type="journal article" date="2015" name="Fungal Genet. Biol.">
        <title>Evolution of novel wood decay mechanisms in Agaricales revealed by the genome sequences of Fistulina hepatica and Cylindrobasidium torrendii.</title>
        <authorList>
            <person name="Floudas D."/>
            <person name="Held B.W."/>
            <person name="Riley R."/>
            <person name="Nagy L.G."/>
            <person name="Koehler G."/>
            <person name="Ransdell A.S."/>
            <person name="Younus H."/>
            <person name="Chow J."/>
            <person name="Chiniquy J."/>
            <person name="Lipzen A."/>
            <person name="Tritt A."/>
            <person name="Sun H."/>
            <person name="Haridas S."/>
            <person name="LaButti K."/>
            <person name="Ohm R.A."/>
            <person name="Kues U."/>
            <person name="Blanchette R.A."/>
            <person name="Grigoriev I.V."/>
            <person name="Minto R.E."/>
            <person name="Hibbett D.S."/>
        </authorList>
    </citation>
    <scope>NUCLEOTIDE SEQUENCE [LARGE SCALE GENOMIC DNA]</scope>
    <source>
        <strain evidence="7 8">FP15055 ss-10</strain>
    </source>
</reference>
<dbReference type="GO" id="GO:0034399">
    <property type="term" value="C:nuclear periphery"/>
    <property type="evidence" value="ECO:0007669"/>
    <property type="project" value="TreeGrafter"/>
</dbReference>
<dbReference type="GO" id="GO:0005730">
    <property type="term" value="C:nucleolus"/>
    <property type="evidence" value="ECO:0007669"/>
    <property type="project" value="UniProtKB-SubCell"/>
</dbReference>
<evidence type="ECO:0000256" key="1">
    <source>
        <dbReference type="ARBA" id="ARBA00004604"/>
    </source>
</evidence>
<evidence type="ECO:0000313" key="7">
    <source>
        <dbReference type="EMBL" id="KIY70022.1"/>
    </source>
</evidence>
<protein>
    <submittedName>
        <fullName evidence="7">Ebp2-domain-containing protein</fullName>
    </submittedName>
</protein>
<dbReference type="PANTHER" id="PTHR13028">
    <property type="entry name" value="RRNA PROCESSING PROTEIN EBNA1-BINDING PROTEIN-RELATED"/>
    <property type="match status" value="1"/>
</dbReference>
<evidence type="ECO:0000256" key="6">
    <source>
        <dbReference type="SAM" id="MobiDB-lite"/>
    </source>
</evidence>
<proteinExistence type="inferred from homology"/>
<feature type="compositionally biased region" description="Low complexity" evidence="6">
    <location>
        <begin position="1"/>
        <end position="21"/>
    </location>
</feature>
<sequence length="554" mass="60018">MSTPKSTPKATPSKAKATSSKGSKDTLSKAQATPSKGKGTPAKAKETPVKAKDTPSKAASTSAKDTPKATPSSTKVAAATTPSKSAATPSKSPATKPSKSKAPTPKTPVVEDDDEELAEEDSDEEEDDSEGEDGGVDEEGLERLVKALGDNGLDEFELAQLEAMAGGSDSEGEGDDDDEAGEGMEVDEEEDSDEEAANDENEDEDEEDDAIALDDVESLDGDAVPQQKLEIDNHAALARIRETIQLDPAMPWTEKLVVTYPESITVDVNDDLNRELAFYKQALHSANAAKKLATKAKLPFTRPDDYFAEMVKSDSHMERIRQRLLDETAGIKKSEEKRKEREGKKFGKQVQQEKLKERQQAKKDMEERLQGLKRKRKDMLDKPEGGEDFDVAVEDAIADRPSKRAKGGPGGSRDNKLPRQARDKKFGFGGAGRRSKSNDKSSTDDFNPHSKKGSFRSGGGGRPGAKSGGSGGGGKAGGRHSSKRLGKSKRQARKLETELESDLSQLPTLMITKYAKQAARRRETIQRRPAHLPPQCMDVYEVEELHMGAVANLR</sequence>
<dbReference type="GO" id="GO:0030687">
    <property type="term" value="C:preribosome, large subunit precursor"/>
    <property type="evidence" value="ECO:0007669"/>
    <property type="project" value="TreeGrafter"/>
</dbReference>
<keyword evidence="4" id="KW-0175">Coiled coil</keyword>
<keyword evidence="5" id="KW-0539">Nucleus</keyword>
<feature type="compositionally biased region" description="Basic and acidic residues" evidence="6">
    <location>
        <begin position="43"/>
        <end position="55"/>
    </location>
</feature>
<feature type="region of interest" description="Disordered" evidence="6">
    <location>
        <begin position="1"/>
        <end position="219"/>
    </location>
</feature>
<evidence type="ECO:0000256" key="2">
    <source>
        <dbReference type="ARBA" id="ARBA00007336"/>
    </source>
</evidence>
<dbReference type="InterPro" id="IPR008610">
    <property type="entry name" value="Ebp2"/>
</dbReference>
<evidence type="ECO:0000256" key="3">
    <source>
        <dbReference type="ARBA" id="ARBA00022517"/>
    </source>
</evidence>
<organism evidence="7 8">
    <name type="scientific">Cylindrobasidium torrendii FP15055 ss-10</name>
    <dbReference type="NCBI Taxonomy" id="1314674"/>
    <lineage>
        <taxon>Eukaryota</taxon>
        <taxon>Fungi</taxon>
        <taxon>Dikarya</taxon>
        <taxon>Basidiomycota</taxon>
        <taxon>Agaricomycotina</taxon>
        <taxon>Agaricomycetes</taxon>
        <taxon>Agaricomycetidae</taxon>
        <taxon>Agaricales</taxon>
        <taxon>Marasmiineae</taxon>
        <taxon>Physalacriaceae</taxon>
        <taxon>Cylindrobasidium</taxon>
    </lineage>
</organism>
<feature type="compositionally biased region" description="Acidic residues" evidence="6">
    <location>
        <begin position="170"/>
        <end position="219"/>
    </location>
</feature>
<dbReference type="GO" id="GO:0042273">
    <property type="term" value="P:ribosomal large subunit biogenesis"/>
    <property type="evidence" value="ECO:0007669"/>
    <property type="project" value="TreeGrafter"/>
</dbReference>
<feature type="compositionally biased region" description="Acidic residues" evidence="6">
    <location>
        <begin position="110"/>
        <end position="140"/>
    </location>
</feature>
<feature type="compositionally biased region" description="Basic and acidic residues" evidence="6">
    <location>
        <begin position="436"/>
        <end position="448"/>
    </location>
</feature>
<evidence type="ECO:0000313" key="8">
    <source>
        <dbReference type="Proteomes" id="UP000054007"/>
    </source>
</evidence>
<dbReference type="Pfam" id="PF05890">
    <property type="entry name" value="Ebp2"/>
    <property type="match status" value="1"/>
</dbReference>
<name>A0A0D7BHR1_9AGAR</name>
<feature type="compositionally biased region" description="Gly residues" evidence="6">
    <location>
        <begin position="456"/>
        <end position="476"/>
    </location>
</feature>